<keyword evidence="14" id="KW-1185">Reference proteome</keyword>
<evidence type="ECO:0000256" key="10">
    <source>
        <dbReference type="ARBA" id="ARBA00047899"/>
    </source>
</evidence>
<evidence type="ECO:0000256" key="5">
    <source>
        <dbReference type="ARBA" id="ARBA00022737"/>
    </source>
</evidence>
<organism evidence="13 14">
    <name type="scientific">Maridesulfovibrio ferrireducens</name>
    <dbReference type="NCBI Taxonomy" id="246191"/>
    <lineage>
        <taxon>Bacteria</taxon>
        <taxon>Pseudomonadati</taxon>
        <taxon>Thermodesulfobacteriota</taxon>
        <taxon>Desulfovibrionia</taxon>
        <taxon>Desulfovibrionales</taxon>
        <taxon>Desulfovibrionaceae</taxon>
        <taxon>Maridesulfovibrio</taxon>
    </lineage>
</organism>
<keyword evidence="7" id="KW-0418">Kinase</keyword>
<dbReference type="PANTHER" id="PTHR48051:SF1">
    <property type="entry name" value="RAS SUPPRESSOR PROTEIN 1"/>
    <property type="match status" value="1"/>
</dbReference>
<dbReference type="AlphaFoldDB" id="A0A1G9K9T0"/>
<evidence type="ECO:0000256" key="3">
    <source>
        <dbReference type="ARBA" id="ARBA00022614"/>
    </source>
</evidence>
<evidence type="ECO:0000256" key="8">
    <source>
        <dbReference type="ARBA" id="ARBA00022840"/>
    </source>
</evidence>
<evidence type="ECO:0000256" key="9">
    <source>
        <dbReference type="ARBA" id="ARBA00023134"/>
    </source>
</evidence>
<proteinExistence type="predicted"/>
<dbReference type="Pfam" id="PF08477">
    <property type="entry name" value="Roc"/>
    <property type="match status" value="1"/>
</dbReference>
<dbReference type="InterPro" id="IPR032171">
    <property type="entry name" value="COR-A"/>
</dbReference>
<dbReference type="GO" id="GO:0005525">
    <property type="term" value="F:GTP binding"/>
    <property type="evidence" value="ECO:0007669"/>
    <property type="project" value="InterPro"/>
</dbReference>
<dbReference type="Pfam" id="PF16095">
    <property type="entry name" value="COR-A"/>
    <property type="match status" value="1"/>
</dbReference>
<dbReference type="PROSITE" id="PS51424">
    <property type="entry name" value="ROC"/>
    <property type="match status" value="1"/>
</dbReference>
<keyword evidence="6" id="KW-0547">Nucleotide-binding</keyword>
<dbReference type="InterPro" id="IPR036388">
    <property type="entry name" value="WH-like_DNA-bd_sf"/>
</dbReference>
<evidence type="ECO:0000259" key="12">
    <source>
        <dbReference type="PROSITE" id="PS51424"/>
    </source>
</evidence>
<dbReference type="Pfam" id="PF25497">
    <property type="entry name" value="COR-B"/>
    <property type="match status" value="1"/>
</dbReference>
<dbReference type="InterPro" id="IPR020859">
    <property type="entry name" value="ROC"/>
</dbReference>
<dbReference type="PROSITE" id="PS51419">
    <property type="entry name" value="RAB"/>
    <property type="match status" value="1"/>
</dbReference>
<dbReference type="SMART" id="SM00364">
    <property type="entry name" value="LRR_BAC"/>
    <property type="match status" value="5"/>
</dbReference>
<keyword evidence="9" id="KW-0342">GTP-binding</keyword>
<dbReference type="NCBIfam" id="TIGR00231">
    <property type="entry name" value="small_GTP"/>
    <property type="match status" value="1"/>
</dbReference>
<keyword evidence="5" id="KW-0677">Repeat</keyword>
<dbReference type="Gene3D" id="3.80.10.10">
    <property type="entry name" value="Ribonuclease Inhibitor"/>
    <property type="match status" value="3"/>
</dbReference>
<dbReference type="Gene3D" id="3.40.50.300">
    <property type="entry name" value="P-loop containing nucleotide triphosphate hydrolases"/>
    <property type="match status" value="1"/>
</dbReference>
<dbReference type="SMART" id="SM00369">
    <property type="entry name" value="LRR_TYP"/>
    <property type="match status" value="8"/>
</dbReference>
<dbReference type="PANTHER" id="PTHR48051">
    <property type="match status" value="1"/>
</dbReference>
<dbReference type="InterPro" id="IPR055414">
    <property type="entry name" value="LRR_R13L4/SHOC2-like"/>
</dbReference>
<accession>A0A1G9K9T0</accession>
<dbReference type="InterPro" id="IPR050216">
    <property type="entry name" value="LRR_domain-containing"/>
</dbReference>
<dbReference type="Gene3D" id="3.30.310.200">
    <property type="match status" value="1"/>
</dbReference>
<dbReference type="InterPro" id="IPR027417">
    <property type="entry name" value="P-loop_NTPase"/>
</dbReference>
<comment type="catalytic activity">
    <reaction evidence="11">
        <text>L-seryl-[protein] + ATP = O-phospho-L-seryl-[protein] + ADP + H(+)</text>
        <dbReference type="Rhea" id="RHEA:17989"/>
        <dbReference type="Rhea" id="RHEA-COMP:9863"/>
        <dbReference type="Rhea" id="RHEA-COMP:11604"/>
        <dbReference type="ChEBI" id="CHEBI:15378"/>
        <dbReference type="ChEBI" id="CHEBI:29999"/>
        <dbReference type="ChEBI" id="CHEBI:30616"/>
        <dbReference type="ChEBI" id="CHEBI:83421"/>
        <dbReference type="ChEBI" id="CHEBI:456216"/>
        <dbReference type="EC" id="2.7.11.1"/>
    </reaction>
</comment>
<evidence type="ECO:0000313" key="14">
    <source>
        <dbReference type="Proteomes" id="UP000199053"/>
    </source>
</evidence>
<dbReference type="OrthoDB" id="7811098at2"/>
<dbReference type="Pfam" id="PF23598">
    <property type="entry name" value="LRR_14"/>
    <property type="match status" value="1"/>
</dbReference>
<evidence type="ECO:0000313" key="13">
    <source>
        <dbReference type="EMBL" id="SDL46175.1"/>
    </source>
</evidence>
<dbReference type="PROSITE" id="PS51450">
    <property type="entry name" value="LRR"/>
    <property type="match status" value="3"/>
</dbReference>
<name>A0A1G9K9T0_9BACT</name>
<dbReference type="EC" id="2.7.11.1" evidence="1"/>
<dbReference type="SMART" id="SM00175">
    <property type="entry name" value="RAB"/>
    <property type="match status" value="1"/>
</dbReference>
<dbReference type="STRING" id="246191.SAMN05660337_2987"/>
<dbReference type="InterPro" id="IPR005225">
    <property type="entry name" value="Small_GTP-bd"/>
</dbReference>
<reference evidence="14" key="1">
    <citation type="submission" date="2016-10" db="EMBL/GenBank/DDBJ databases">
        <authorList>
            <person name="Varghese N."/>
            <person name="Submissions S."/>
        </authorList>
    </citation>
    <scope>NUCLEOTIDE SEQUENCE [LARGE SCALE GENOMIC DNA]</scope>
    <source>
        <strain evidence="14">DSM 16995</strain>
    </source>
</reference>
<dbReference type="InterPro" id="IPR003591">
    <property type="entry name" value="Leu-rich_rpt_typical-subtyp"/>
</dbReference>
<dbReference type="SUPFAM" id="SSF52058">
    <property type="entry name" value="L domain-like"/>
    <property type="match status" value="1"/>
</dbReference>
<comment type="catalytic activity">
    <reaction evidence="10">
        <text>L-threonyl-[protein] + ATP = O-phospho-L-threonyl-[protein] + ADP + H(+)</text>
        <dbReference type="Rhea" id="RHEA:46608"/>
        <dbReference type="Rhea" id="RHEA-COMP:11060"/>
        <dbReference type="Rhea" id="RHEA-COMP:11605"/>
        <dbReference type="ChEBI" id="CHEBI:15378"/>
        <dbReference type="ChEBI" id="CHEBI:30013"/>
        <dbReference type="ChEBI" id="CHEBI:30616"/>
        <dbReference type="ChEBI" id="CHEBI:61977"/>
        <dbReference type="ChEBI" id="CHEBI:456216"/>
        <dbReference type="EC" id="2.7.11.1"/>
    </reaction>
</comment>
<evidence type="ECO:0000256" key="6">
    <source>
        <dbReference type="ARBA" id="ARBA00022741"/>
    </source>
</evidence>
<protein>
    <recommendedName>
        <fullName evidence="1">non-specific serine/threonine protein kinase</fullName>
        <ecNumber evidence="1">2.7.11.1</ecNumber>
    </recommendedName>
</protein>
<dbReference type="InterPro" id="IPR001611">
    <property type="entry name" value="Leu-rich_rpt"/>
</dbReference>
<keyword evidence="4" id="KW-0808">Transferase</keyword>
<gene>
    <name evidence="13" type="ORF">SAMN05660337_2987</name>
</gene>
<dbReference type="GO" id="GO:0005737">
    <property type="term" value="C:cytoplasm"/>
    <property type="evidence" value="ECO:0007669"/>
    <property type="project" value="TreeGrafter"/>
</dbReference>
<keyword evidence="3" id="KW-0433">Leucine-rich repeat</keyword>
<dbReference type="Gene3D" id="1.10.10.2200">
    <property type="match status" value="1"/>
</dbReference>
<evidence type="ECO:0000256" key="1">
    <source>
        <dbReference type="ARBA" id="ARBA00012513"/>
    </source>
</evidence>
<dbReference type="InterPro" id="IPR057263">
    <property type="entry name" value="COR-B"/>
</dbReference>
<keyword evidence="8" id="KW-0067">ATP-binding</keyword>
<dbReference type="Proteomes" id="UP000199053">
    <property type="component" value="Unassembled WGS sequence"/>
</dbReference>
<dbReference type="SUPFAM" id="SSF52540">
    <property type="entry name" value="P-loop containing nucleoside triphosphate hydrolases"/>
    <property type="match status" value="1"/>
</dbReference>
<evidence type="ECO:0000256" key="11">
    <source>
        <dbReference type="ARBA" id="ARBA00048679"/>
    </source>
</evidence>
<sequence length="863" mass="98871">MDEVLELIERARVEEWELLDLSNKNLTEIPPSLFTLKNLKILNLSQNKLSNIPKRVGKLKELILLSLFKNKISNISPQIGTLEKLTELILFENKLTQLPASIVNLKNLKRLLLAGNNLKRLPKNIQNLKNLEELILYNNPLLSVPIEIEKCTNLKKIDLQGNITTSSPIFLKKLVNLEYLDLSYALFTNIPENIIGLSNLKELNLSDINLKQKFKWIEKLTKLEKVNLSFTRFTKIPEEVAKLKNLKILTINNNEIISLPEWLDNLPKLETLELKNNPIPIPPEILETNDAQAILNFWRKSRTDSRPLNQGKMLLVGQGGVGKTSLAKKLISNEFDEKERMTEGINIDDWQLTVDDTEITAKVWDFGGQEVMHATHQFFLTERSLYLLVWDARQEDTYGQVDYWLKTIQSFGGNSPVIIVSNKNDDGGAKSLDEKALLRKYPNIFSIHKVSCKEDTGLKELKDDICKAYADMPHIRNPWPASWFNAKETLETKTTDHITFKDYKEICGANTVAEEDYRPLIEFLHDLGVVLCFREDPRLCETAVLNPEWVTGGVYKILNSDLAKELRGSLSVKSIKEILNNGSGYKGKEMFIIDMMKKFELCFVADEAGTYLIPELLEPNEPKLGWNEDECLVLSYHYNILPQSIISRFIVRMHNNIYLKTYWKNGVVLINNEGTNKALVRADPSDKTLSIYINGPVENRRDFIAEIRGNLGYIHKSFKELKAEAKVPVPNQPSILVPYEHLRMLENRGEKTFYPEGMDEKVEVKTLLTGVKPDIEKYTKEFVTLLRQLEKNAPDYAESLAQLSSEIDIEKLSQNKYSKKEKESFYARARKAIQSVPRGLDMIDSAVANIDRINQLLDLIPNL</sequence>
<dbReference type="Gene3D" id="1.10.10.10">
    <property type="entry name" value="Winged helix-like DNA-binding domain superfamily/Winged helix DNA-binding domain"/>
    <property type="match status" value="1"/>
</dbReference>
<evidence type="ECO:0000256" key="2">
    <source>
        <dbReference type="ARBA" id="ARBA00022527"/>
    </source>
</evidence>
<dbReference type="GO" id="GO:0004674">
    <property type="term" value="F:protein serine/threonine kinase activity"/>
    <property type="evidence" value="ECO:0007669"/>
    <property type="project" value="UniProtKB-KW"/>
</dbReference>
<evidence type="ECO:0000256" key="7">
    <source>
        <dbReference type="ARBA" id="ARBA00022777"/>
    </source>
</evidence>
<dbReference type="GO" id="GO:0005524">
    <property type="term" value="F:ATP binding"/>
    <property type="evidence" value="ECO:0007669"/>
    <property type="project" value="UniProtKB-KW"/>
</dbReference>
<dbReference type="Pfam" id="PF13855">
    <property type="entry name" value="LRR_8"/>
    <property type="match status" value="1"/>
</dbReference>
<dbReference type="PRINTS" id="PR00449">
    <property type="entry name" value="RASTRNSFRMNG"/>
</dbReference>
<keyword evidence="2" id="KW-0723">Serine/threonine-protein kinase</keyword>
<evidence type="ECO:0000256" key="4">
    <source>
        <dbReference type="ARBA" id="ARBA00022679"/>
    </source>
</evidence>
<dbReference type="EMBL" id="FNGA01000005">
    <property type="protein sequence ID" value="SDL46175.1"/>
    <property type="molecule type" value="Genomic_DNA"/>
</dbReference>
<dbReference type="InterPro" id="IPR032675">
    <property type="entry name" value="LRR_dom_sf"/>
</dbReference>
<dbReference type="RefSeq" id="WP_092162518.1">
    <property type="nucleotide sequence ID" value="NZ_FNGA01000005.1"/>
</dbReference>
<feature type="domain" description="Roc" evidence="12">
    <location>
        <begin position="304"/>
        <end position="472"/>
    </location>
</feature>